<dbReference type="GO" id="GO:0030154">
    <property type="term" value="P:cell differentiation"/>
    <property type="evidence" value="ECO:0007669"/>
    <property type="project" value="TreeGrafter"/>
</dbReference>
<feature type="compositionally biased region" description="Basic residues" evidence="4">
    <location>
        <begin position="536"/>
        <end position="545"/>
    </location>
</feature>
<evidence type="ECO:0000256" key="2">
    <source>
        <dbReference type="ARBA" id="ARBA00023125"/>
    </source>
</evidence>
<dbReference type="InterPro" id="IPR000418">
    <property type="entry name" value="Ets_dom"/>
</dbReference>
<feature type="non-terminal residue" evidence="6">
    <location>
        <position position="721"/>
    </location>
</feature>
<dbReference type="AlphaFoldDB" id="A0A8J5JSW8"/>
<feature type="region of interest" description="Disordered" evidence="4">
    <location>
        <begin position="374"/>
        <end position="420"/>
    </location>
</feature>
<feature type="compositionally biased region" description="Polar residues" evidence="4">
    <location>
        <begin position="376"/>
        <end position="392"/>
    </location>
</feature>
<dbReference type="PANTHER" id="PTHR11849:SF190">
    <property type="entry name" value="ETS-DOMAIN PROTEIN"/>
    <property type="match status" value="1"/>
</dbReference>
<evidence type="ECO:0000256" key="4">
    <source>
        <dbReference type="SAM" id="MobiDB-lite"/>
    </source>
</evidence>
<comment type="subcellular location">
    <subcellularLocation>
        <location evidence="3">Nucleus</location>
    </subcellularLocation>
</comment>
<gene>
    <name evidence="6" type="primary">Ehf-L2</name>
    <name evidence="6" type="ORF">Hamer_G016234</name>
</gene>
<dbReference type="PROSITE" id="PS50061">
    <property type="entry name" value="ETS_DOMAIN_3"/>
    <property type="match status" value="1"/>
</dbReference>
<feature type="region of interest" description="Disordered" evidence="4">
    <location>
        <begin position="441"/>
        <end position="494"/>
    </location>
</feature>
<accession>A0A8J5JSW8</accession>
<keyword evidence="7" id="KW-1185">Reference proteome</keyword>
<dbReference type="InterPro" id="IPR046328">
    <property type="entry name" value="ETS_fam"/>
</dbReference>
<dbReference type="Gene3D" id="1.10.10.10">
    <property type="entry name" value="Winged helix-like DNA-binding domain superfamily/Winged helix DNA-binding domain"/>
    <property type="match status" value="1"/>
</dbReference>
<feature type="region of interest" description="Disordered" evidence="4">
    <location>
        <begin position="1"/>
        <end position="22"/>
    </location>
</feature>
<dbReference type="InterPro" id="IPR036390">
    <property type="entry name" value="WH_DNA-bd_sf"/>
</dbReference>
<dbReference type="InterPro" id="IPR036388">
    <property type="entry name" value="WH-like_DNA-bd_sf"/>
</dbReference>
<comment type="caution">
    <text evidence="6">The sequence shown here is derived from an EMBL/GenBank/DDBJ whole genome shotgun (WGS) entry which is preliminary data.</text>
</comment>
<feature type="compositionally biased region" description="Acidic residues" evidence="4">
    <location>
        <begin position="556"/>
        <end position="570"/>
    </location>
</feature>
<comment type="similarity">
    <text evidence="1 3">Belongs to the ETS family.</text>
</comment>
<evidence type="ECO:0000259" key="5">
    <source>
        <dbReference type="PROSITE" id="PS50061"/>
    </source>
</evidence>
<feature type="domain" description="ETS" evidence="5">
    <location>
        <begin position="624"/>
        <end position="707"/>
    </location>
</feature>
<feature type="compositionally biased region" description="Basic and acidic residues" evidence="4">
    <location>
        <begin position="399"/>
        <end position="414"/>
    </location>
</feature>
<evidence type="ECO:0000256" key="3">
    <source>
        <dbReference type="RuleBase" id="RU004019"/>
    </source>
</evidence>
<dbReference type="EMBL" id="JAHLQT010029607">
    <property type="protein sequence ID" value="KAG7161185.1"/>
    <property type="molecule type" value="Genomic_DNA"/>
</dbReference>
<dbReference type="PANTHER" id="PTHR11849">
    <property type="entry name" value="ETS"/>
    <property type="match status" value="1"/>
</dbReference>
<protein>
    <submittedName>
        <fullName evidence="6">ETSous factor-like 2</fullName>
    </submittedName>
</protein>
<dbReference type="SMART" id="SM00413">
    <property type="entry name" value="ETS"/>
    <property type="match status" value="1"/>
</dbReference>
<feature type="region of interest" description="Disordered" evidence="4">
    <location>
        <begin position="512"/>
        <end position="595"/>
    </location>
</feature>
<dbReference type="GO" id="GO:0000981">
    <property type="term" value="F:DNA-binding transcription factor activity, RNA polymerase II-specific"/>
    <property type="evidence" value="ECO:0007669"/>
    <property type="project" value="TreeGrafter"/>
</dbReference>
<evidence type="ECO:0000313" key="7">
    <source>
        <dbReference type="Proteomes" id="UP000747542"/>
    </source>
</evidence>
<feature type="compositionally biased region" description="Gly residues" evidence="4">
    <location>
        <begin position="572"/>
        <end position="591"/>
    </location>
</feature>
<dbReference type="SUPFAM" id="SSF46785">
    <property type="entry name" value="Winged helix' DNA-binding domain"/>
    <property type="match status" value="1"/>
</dbReference>
<feature type="region of interest" description="Disordered" evidence="4">
    <location>
        <begin position="42"/>
        <end position="89"/>
    </location>
</feature>
<dbReference type="GO" id="GO:0005634">
    <property type="term" value="C:nucleus"/>
    <property type="evidence" value="ECO:0007669"/>
    <property type="project" value="UniProtKB-SubCell"/>
</dbReference>
<evidence type="ECO:0000313" key="6">
    <source>
        <dbReference type="EMBL" id="KAG7161185.1"/>
    </source>
</evidence>
<dbReference type="GO" id="GO:0043565">
    <property type="term" value="F:sequence-specific DNA binding"/>
    <property type="evidence" value="ECO:0007669"/>
    <property type="project" value="InterPro"/>
</dbReference>
<organism evidence="6 7">
    <name type="scientific">Homarus americanus</name>
    <name type="common">American lobster</name>
    <dbReference type="NCBI Taxonomy" id="6706"/>
    <lineage>
        <taxon>Eukaryota</taxon>
        <taxon>Metazoa</taxon>
        <taxon>Ecdysozoa</taxon>
        <taxon>Arthropoda</taxon>
        <taxon>Crustacea</taxon>
        <taxon>Multicrustacea</taxon>
        <taxon>Malacostraca</taxon>
        <taxon>Eumalacostraca</taxon>
        <taxon>Eucarida</taxon>
        <taxon>Decapoda</taxon>
        <taxon>Pleocyemata</taxon>
        <taxon>Astacidea</taxon>
        <taxon>Nephropoidea</taxon>
        <taxon>Nephropidae</taxon>
        <taxon>Homarus</taxon>
    </lineage>
</organism>
<name>A0A8J5JSW8_HOMAM</name>
<dbReference type="Pfam" id="PF00178">
    <property type="entry name" value="Ets"/>
    <property type="match status" value="1"/>
</dbReference>
<proteinExistence type="inferred from homology"/>
<feature type="compositionally biased region" description="Polar residues" evidence="4">
    <location>
        <begin position="328"/>
        <end position="349"/>
    </location>
</feature>
<keyword evidence="2 3" id="KW-0238">DNA-binding</keyword>
<dbReference type="Proteomes" id="UP000747542">
    <property type="component" value="Unassembled WGS sequence"/>
</dbReference>
<keyword evidence="3" id="KW-0539">Nucleus</keyword>
<evidence type="ECO:0000256" key="1">
    <source>
        <dbReference type="ARBA" id="ARBA00005562"/>
    </source>
</evidence>
<feature type="region of interest" description="Disordered" evidence="4">
    <location>
        <begin position="317"/>
        <end position="349"/>
    </location>
</feature>
<reference evidence="6" key="1">
    <citation type="journal article" date="2021" name="Sci. Adv.">
        <title>The American lobster genome reveals insights on longevity, neural, and immune adaptations.</title>
        <authorList>
            <person name="Polinski J.M."/>
            <person name="Zimin A.V."/>
            <person name="Clark K.F."/>
            <person name="Kohn A.B."/>
            <person name="Sadowski N."/>
            <person name="Timp W."/>
            <person name="Ptitsyn A."/>
            <person name="Khanna P."/>
            <person name="Romanova D.Y."/>
            <person name="Williams P."/>
            <person name="Greenwood S.J."/>
            <person name="Moroz L.L."/>
            <person name="Walt D.R."/>
            <person name="Bodnar A.G."/>
        </authorList>
    </citation>
    <scope>NUCLEOTIDE SEQUENCE</scope>
    <source>
        <strain evidence="6">GMGI-L3</strain>
    </source>
</reference>
<dbReference type="PRINTS" id="PR00454">
    <property type="entry name" value="ETSDOMAIN"/>
</dbReference>
<sequence length="721" mass="79137">LALENSEAEKLRAENEAAPCPGFTSYSGAQVPLFQSSQLKSVNVPHGSSSHKERTTRTALPDSSGIFSRPASLASGESTALERSKADVSGERGRLGIDDPMAMFYERSAWTVKCSVGSILPRDTDSLLSLALYLPVVDTNEADRGEHASDKSKVHTENIRTHINPDRGRYSSVLRSHKNNNNNNIRMEQNYDDLEPSFRIGDAVMGRGGSIADLCQAYLGGLDTPLEDLTSVASARTDTSSSSSSCHGRMRVTDWTGQVELWAKEILQGHGVDPYSVNLQPLTTISGRQLLLLSHTQLRGFLGGSMLVTSTFPRDVWSSSTSSHTTTDWKASGQNKNDSTQWTNPMPFPQSHNLEASGSYYHLKNLGTSRHFPDESSWTASGKNSNRTSSYDSPGLLHDSTDFRHGSYHEKTDLGPDSYHGTADIRSRECYYNHREHDSYRSLDENVPCSSSSSSFHDQQHTCPSTSTSSHHDQQHTCPSTSTSSHHDSSQHGPLFSLSSGSFYSPQGWSSAGGAYSAHDWTQGGEDDLEPPHQLTPKRRRRRKQHVDSDQLAGALEEEPSGQVNEDDVSGECGGGADGGAGGAGDGGADSGDGTASTIDLEHFLSGDVLKKIPSKTRKRVRGPKSWEFLIRLLLDKRTNPLLIRWEEESTATFRLMQPETIAKMWAQRGVEKANLSYNNFARGLRYHYATGGLEPVSERQLVYRCGPDALTYLEDMKNQQ</sequence>
<feature type="compositionally biased region" description="Basic and acidic residues" evidence="4">
    <location>
        <begin position="80"/>
        <end position="89"/>
    </location>
</feature>